<gene>
    <name evidence="3" type="ORF">Fot_19804</name>
</gene>
<keyword evidence="1" id="KW-0175">Coiled coil</keyword>
<keyword evidence="2" id="KW-0812">Transmembrane</keyword>
<sequence length="204" mass="22507">MSEFSSCTTLHISKPHHAFEPLFRQNSSANLAFKNHKNRTLSAQCLNNTRLVANNVKFKRNLVVCSSVEPGPPTPSGPPSSPLSWILGIVIAIVIPFIGQKWAPLLKNKFETALQKAEDVVEAVEKVAENVEKVAEDIADDLPAGGQLRKAVDFIENWAERTAKDADLVDDFIDKIVQAIDDSFDASVAWIHIASQLLKYGMEK</sequence>
<dbReference type="PANTHER" id="PTHR33735:SF26">
    <property type="entry name" value="PTERIN-BINDING DOMAIN-CONTAINING PROTEIN"/>
    <property type="match status" value="1"/>
</dbReference>
<name>A0ABD1VP39_9LAMI</name>
<proteinExistence type="predicted"/>
<dbReference type="Proteomes" id="UP001604277">
    <property type="component" value="Unassembled WGS sequence"/>
</dbReference>
<feature type="coiled-coil region" evidence="1">
    <location>
        <begin position="107"/>
        <end position="134"/>
    </location>
</feature>
<comment type="caution">
    <text evidence="3">The sequence shown here is derived from an EMBL/GenBank/DDBJ whole genome shotgun (WGS) entry which is preliminary data.</text>
</comment>
<keyword evidence="2" id="KW-1133">Transmembrane helix</keyword>
<evidence type="ECO:0000256" key="2">
    <source>
        <dbReference type="SAM" id="Phobius"/>
    </source>
</evidence>
<keyword evidence="4" id="KW-1185">Reference proteome</keyword>
<dbReference type="EMBL" id="JBFOLJ010000005">
    <property type="protein sequence ID" value="KAL2538413.1"/>
    <property type="molecule type" value="Genomic_DNA"/>
</dbReference>
<feature type="transmembrane region" description="Helical" evidence="2">
    <location>
        <begin position="82"/>
        <end position="99"/>
    </location>
</feature>
<protein>
    <submittedName>
        <fullName evidence="3">Uncharacterized protein</fullName>
    </submittedName>
</protein>
<reference evidence="4" key="1">
    <citation type="submission" date="2024-07" db="EMBL/GenBank/DDBJ databases">
        <title>Two chromosome-level genome assemblies of Korean endemic species Abeliophyllum distichum and Forsythia ovata (Oleaceae).</title>
        <authorList>
            <person name="Jang H."/>
        </authorList>
    </citation>
    <scope>NUCLEOTIDE SEQUENCE [LARGE SCALE GENOMIC DNA]</scope>
</reference>
<dbReference type="AlphaFoldDB" id="A0ABD1VP39"/>
<evidence type="ECO:0000256" key="1">
    <source>
        <dbReference type="SAM" id="Coils"/>
    </source>
</evidence>
<dbReference type="PANTHER" id="PTHR33735">
    <property type="entry name" value="EXPRESSED PROTEIN"/>
    <property type="match status" value="1"/>
</dbReference>
<evidence type="ECO:0000313" key="4">
    <source>
        <dbReference type="Proteomes" id="UP001604277"/>
    </source>
</evidence>
<evidence type="ECO:0000313" key="3">
    <source>
        <dbReference type="EMBL" id="KAL2538413.1"/>
    </source>
</evidence>
<organism evidence="3 4">
    <name type="scientific">Forsythia ovata</name>
    <dbReference type="NCBI Taxonomy" id="205694"/>
    <lineage>
        <taxon>Eukaryota</taxon>
        <taxon>Viridiplantae</taxon>
        <taxon>Streptophyta</taxon>
        <taxon>Embryophyta</taxon>
        <taxon>Tracheophyta</taxon>
        <taxon>Spermatophyta</taxon>
        <taxon>Magnoliopsida</taxon>
        <taxon>eudicotyledons</taxon>
        <taxon>Gunneridae</taxon>
        <taxon>Pentapetalae</taxon>
        <taxon>asterids</taxon>
        <taxon>lamiids</taxon>
        <taxon>Lamiales</taxon>
        <taxon>Oleaceae</taxon>
        <taxon>Forsythieae</taxon>
        <taxon>Forsythia</taxon>
    </lineage>
</organism>
<accession>A0ABD1VP39</accession>
<keyword evidence="2" id="KW-0472">Membrane</keyword>